<sequence length="208" mass="22604">MSALEKAKIIFANIYFNHDGDIQLVLRGSIGGNDVAKRQKQKWKQLVDEINALCGTALTVKELKAMKDYMTKVVGRVATTRRQRLHPVKTGGGEPAVDVDPCMEEWLVSVLDLVDENVRFTGLGEDLEAGIGSEDTVAYKELTRCNARRVGGNPTGGSSQLPANGGMKNGKYAVTSTTMDAVRSAFEAAYSYERCATSRIGIIGTDRK</sequence>
<dbReference type="OMA" id="RCATSRI"/>
<dbReference type="RefSeq" id="XP_002784244.1">
    <property type="nucleotide sequence ID" value="XM_002784198.1"/>
</dbReference>
<evidence type="ECO:0000313" key="2">
    <source>
        <dbReference type="Proteomes" id="UP000007800"/>
    </source>
</evidence>
<dbReference type="OrthoDB" id="10555182at2759"/>
<name>C5KHH8_PERM5</name>
<accession>C5KHH8</accession>
<proteinExistence type="predicted"/>
<reference evidence="1 2" key="1">
    <citation type="submission" date="2008-07" db="EMBL/GenBank/DDBJ databases">
        <authorList>
            <person name="El-Sayed N."/>
            <person name="Caler E."/>
            <person name="Inman J."/>
            <person name="Amedeo P."/>
            <person name="Hass B."/>
            <person name="Wortman J."/>
        </authorList>
    </citation>
    <scope>NUCLEOTIDE SEQUENCE [LARGE SCALE GENOMIC DNA]</scope>
    <source>
        <strain evidence="2">ATCC 50983 / TXsc</strain>
    </source>
</reference>
<dbReference type="AlphaFoldDB" id="C5KHH8"/>
<dbReference type="InParanoid" id="C5KHH8"/>
<evidence type="ECO:0000313" key="1">
    <source>
        <dbReference type="EMBL" id="EER16040.1"/>
    </source>
</evidence>
<organism evidence="2">
    <name type="scientific">Perkinsus marinus (strain ATCC 50983 / TXsc)</name>
    <dbReference type="NCBI Taxonomy" id="423536"/>
    <lineage>
        <taxon>Eukaryota</taxon>
        <taxon>Sar</taxon>
        <taxon>Alveolata</taxon>
        <taxon>Perkinsozoa</taxon>
        <taxon>Perkinsea</taxon>
        <taxon>Perkinsida</taxon>
        <taxon>Perkinsidae</taxon>
        <taxon>Perkinsus</taxon>
    </lineage>
</organism>
<dbReference type="EMBL" id="GG673069">
    <property type="protein sequence ID" value="EER16040.1"/>
    <property type="molecule type" value="Genomic_DNA"/>
</dbReference>
<protein>
    <submittedName>
        <fullName evidence="1">Uncharacterized protein</fullName>
    </submittedName>
</protein>
<keyword evidence="2" id="KW-1185">Reference proteome</keyword>
<gene>
    <name evidence="1" type="ORF">Pmar_PMAR003503</name>
</gene>
<dbReference type="Proteomes" id="UP000007800">
    <property type="component" value="Unassembled WGS sequence"/>
</dbReference>
<dbReference type="GeneID" id="9061027"/>